<protein>
    <recommendedName>
        <fullName evidence="7">Cobalt ECF transporter T component CbiQ</fullName>
    </recommendedName>
</protein>
<evidence type="ECO:0000256" key="5">
    <source>
        <dbReference type="SAM" id="Phobius"/>
    </source>
</evidence>
<feature type="non-terminal residue" evidence="6">
    <location>
        <position position="66"/>
    </location>
</feature>
<dbReference type="Pfam" id="PF02361">
    <property type="entry name" value="CbiQ"/>
    <property type="match status" value="1"/>
</dbReference>
<dbReference type="AlphaFoldDB" id="X0SLX7"/>
<comment type="subcellular location">
    <subcellularLocation>
        <location evidence="1">Membrane</location>
        <topology evidence="1">Multi-pass membrane protein</topology>
    </subcellularLocation>
</comment>
<dbReference type="EMBL" id="BARS01002159">
    <property type="protein sequence ID" value="GAF82078.1"/>
    <property type="molecule type" value="Genomic_DNA"/>
</dbReference>
<name>X0SLX7_9ZZZZ</name>
<keyword evidence="2 5" id="KW-0812">Transmembrane</keyword>
<accession>X0SLX7</accession>
<organism evidence="6">
    <name type="scientific">marine sediment metagenome</name>
    <dbReference type="NCBI Taxonomy" id="412755"/>
    <lineage>
        <taxon>unclassified sequences</taxon>
        <taxon>metagenomes</taxon>
        <taxon>ecological metagenomes</taxon>
    </lineage>
</organism>
<keyword evidence="4 5" id="KW-0472">Membrane</keyword>
<sequence length="66" mass="7585">MTFGLDEYAHLGSPLHRWDPRFKLIGLLALIFAFSFVREPYMLPAMVMVTSAIYFVSKLPVSFMLT</sequence>
<evidence type="ECO:0000256" key="4">
    <source>
        <dbReference type="ARBA" id="ARBA00023136"/>
    </source>
</evidence>
<evidence type="ECO:0000313" key="6">
    <source>
        <dbReference type="EMBL" id="GAF82078.1"/>
    </source>
</evidence>
<dbReference type="GO" id="GO:0005886">
    <property type="term" value="C:plasma membrane"/>
    <property type="evidence" value="ECO:0007669"/>
    <property type="project" value="UniProtKB-ARBA"/>
</dbReference>
<reference evidence="6" key="1">
    <citation type="journal article" date="2014" name="Front. Microbiol.">
        <title>High frequency of phylogenetically diverse reductive dehalogenase-homologous genes in deep subseafloor sedimentary metagenomes.</title>
        <authorList>
            <person name="Kawai M."/>
            <person name="Futagami T."/>
            <person name="Toyoda A."/>
            <person name="Takaki Y."/>
            <person name="Nishi S."/>
            <person name="Hori S."/>
            <person name="Arai W."/>
            <person name="Tsubouchi T."/>
            <person name="Morono Y."/>
            <person name="Uchiyama I."/>
            <person name="Ito T."/>
            <person name="Fujiyama A."/>
            <person name="Inagaki F."/>
            <person name="Takami H."/>
        </authorList>
    </citation>
    <scope>NUCLEOTIDE SEQUENCE</scope>
    <source>
        <strain evidence="6">Expedition CK06-06</strain>
    </source>
</reference>
<gene>
    <name evidence="6" type="ORF">S01H1_04050</name>
</gene>
<feature type="transmembrane region" description="Helical" evidence="5">
    <location>
        <begin position="43"/>
        <end position="65"/>
    </location>
</feature>
<dbReference type="InterPro" id="IPR003339">
    <property type="entry name" value="ABC/ECF_trnsptr_transmembrane"/>
</dbReference>
<comment type="caution">
    <text evidence="6">The sequence shown here is derived from an EMBL/GenBank/DDBJ whole genome shotgun (WGS) entry which is preliminary data.</text>
</comment>
<feature type="transmembrane region" description="Helical" evidence="5">
    <location>
        <begin position="21"/>
        <end position="37"/>
    </location>
</feature>
<proteinExistence type="predicted"/>
<keyword evidence="3 5" id="KW-1133">Transmembrane helix</keyword>
<evidence type="ECO:0008006" key="7">
    <source>
        <dbReference type="Google" id="ProtNLM"/>
    </source>
</evidence>
<evidence type="ECO:0000256" key="1">
    <source>
        <dbReference type="ARBA" id="ARBA00004141"/>
    </source>
</evidence>
<evidence type="ECO:0000256" key="3">
    <source>
        <dbReference type="ARBA" id="ARBA00022989"/>
    </source>
</evidence>
<evidence type="ECO:0000256" key="2">
    <source>
        <dbReference type="ARBA" id="ARBA00022692"/>
    </source>
</evidence>